<evidence type="ECO:0000259" key="2">
    <source>
        <dbReference type="PROSITE" id="PS50106"/>
    </source>
</evidence>
<feature type="region of interest" description="Disordered" evidence="1">
    <location>
        <begin position="527"/>
        <end position="546"/>
    </location>
</feature>
<feature type="domain" description="PDZ" evidence="2">
    <location>
        <begin position="693"/>
        <end position="778"/>
    </location>
</feature>
<name>A0A2J7R3R1_9NEOP</name>
<feature type="compositionally biased region" description="Polar residues" evidence="1">
    <location>
        <begin position="200"/>
        <end position="213"/>
    </location>
</feature>
<dbReference type="OrthoDB" id="42382at2759"/>
<dbReference type="Gene3D" id="2.30.42.10">
    <property type="match status" value="2"/>
</dbReference>
<proteinExistence type="predicted"/>
<dbReference type="SMART" id="SM00228">
    <property type="entry name" value="PDZ"/>
    <property type="match status" value="2"/>
</dbReference>
<feature type="compositionally biased region" description="Pro residues" evidence="1">
    <location>
        <begin position="417"/>
        <end position="427"/>
    </location>
</feature>
<sequence length="921" mass="99030">MEPRVIFMQLKTEPDVTADDSDAAMMSSSPDGADTAMEESPLASSASRLPPDGHEFPPNYTEHNPFTVGSPALIELELEKPPPPVPPLAPPTRKFATEELRSPVRVPAWRKDEKSECSVKDKIAMFSTAGEVPTPRRRFSSSEDVFLDSRPPPPEPLPKKTPPPPFDRTHASVDLNHTPGTHFSTLPRKPTARDGPVRPSTLSRTASLHTRSQSLIDVGRGAPEDVRKASLNALIEQRRRGISKLRGLVIPEKVSEVVAPSHTICDLPEILSKDSILTTNKAPPATQLQRPASTNKWSTGQTAVSNTPQLVIPSPPWKSSSSTTNLPKYSPAFKRKSLTVYGSTGSSREDLRPSCPSFRNSAEPPASIESIASPTRSDLSFEYKMPTGKSAIAPGRHSMEDDSDNDSAVSSSRSSISPPPTPPPPALLSPLHRTLSSETTVSAASSTASTLTCGSSDSNRRVLKAQSVEAINRKNVLSSARYSSGRDLKVGSPLIQRKFDEDVHVAYLDEVEGPANEGEEKGADKLLEEPSPVKPMPAPRHVPVPPKPVQRKLLEVGPEEETSLLSVLTGGRGPQMRRQRSKDSVLGDSRRSVSVNDIRKAFEKAEMALANSGRKVNHARVSSLDSTASEDSFTPHYGSVGNLHREQFGSVTSIASSTSLISPQELQLLIEEANQPLEDSVGCMAMPVHDVVVVLLHREGATGSIGITLAGGADYEAKEITVHKVLAGSPADRDGRIQKGDRILSINGRSMKGVTHRESLNILKAPRSEVVLVVSRSRVPQDGHHDGPQPDDCSVATHILRPSRPPRIPEQPLETVTSPLVAAAGEDRGPPHLIVLTKDGAGLGFSLEGGKDSPLGDKPLTIKKIFTGGSAEKNGQLQAGDELLNVNGSDVTVLSRIEAWGLMKRLPDGPIALTVRHRLNK</sequence>
<feature type="compositionally biased region" description="Low complexity" evidence="1">
    <location>
        <begin position="23"/>
        <end position="50"/>
    </location>
</feature>
<keyword evidence="4" id="KW-1185">Reference proteome</keyword>
<feature type="domain" description="PDZ" evidence="2">
    <location>
        <begin position="833"/>
        <end position="905"/>
    </location>
</feature>
<feature type="compositionally biased region" description="Low complexity" evidence="1">
    <location>
        <begin position="428"/>
        <end position="456"/>
    </location>
</feature>
<dbReference type="CDD" id="cd06763">
    <property type="entry name" value="PDZ7_PDZD2-PDZ4_hPro-IL-16-like"/>
    <property type="match status" value="1"/>
</dbReference>
<dbReference type="PROSITE" id="PS50106">
    <property type="entry name" value="PDZ"/>
    <property type="match status" value="2"/>
</dbReference>
<feature type="region of interest" description="Disordered" evidence="1">
    <location>
        <begin position="285"/>
        <end position="458"/>
    </location>
</feature>
<reference evidence="3 4" key="1">
    <citation type="submission" date="2017-12" db="EMBL/GenBank/DDBJ databases">
        <title>Hemimetabolous genomes reveal molecular basis of termite eusociality.</title>
        <authorList>
            <person name="Harrison M.C."/>
            <person name="Jongepier E."/>
            <person name="Robertson H.M."/>
            <person name="Arning N."/>
            <person name="Bitard-Feildel T."/>
            <person name="Chao H."/>
            <person name="Childers C.P."/>
            <person name="Dinh H."/>
            <person name="Doddapaneni H."/>
            <person name="Dugan S."/>
            <person name="Gowin J."/>
            <person name="Greiner C."/>
            <person name="Han Y."/>
            <person name="Hu H."/>
            <person name="Hughes D.S.T."/>
            <person name="Huylmans A.-K."/>
            <person name="Kemena C."/>
            <person name="Kremer L.P.M."/>
            <person name="Lee S.L."/>
            <person name="Lopez-Ezquerra A."/>
            <person name="Mallet L."/>
            <person name="Monroy-Kuhn J.M."/>
            <person name="Moser A."/>
            <person name="Murali S.C."/>
            <person name="Muzny D.M."/>
            <person name="Otani S."/>
            <person name="Piulachs M.-D."/>
            <person name="Poelchau M."/>
            <person name="Qu J."/>
            <person name="Schaub F."/>
            <person name="Wada-Katsumata A."/>
            <person name="Worley K.C."/>
            <person name="Xie Q."/>
            <person name="Ylla G."/>
            <person name="Poulsen M."/>
            <person name="Gibbs R.A."/>
            <person name="Schal C."/>
            <person name="Richards S."/>
            <person name="Belles X."/>
            <person name="Korb J."/>
            <person name="Bornberg-Bauer E."/>
        </authorList>
    </citation>
    <scope>NUCLEOTIDE SEQUENCE [LARGE SCALE GENOMIC DNA]</scope>
    <source>
        <tissue evidence="3">Whole body</tissue>
    </source>
</reference>
<organism evidence="3 4">
    <name type="scientific">Cryptotermes secundus</name>
    <dbReference type="NCBI Taxonomy" id="105785"/>
    <lineage>
        <taxon>Eukaryota</taxon>
        <taxon>Metazoa</taxon>
        <taxon>Ecdysozoa</taxon>
        <taxon>Arthropoda</taxon>
        <taxon>Hexapoda</taxon>
        <taxon>Insecta</taxon>
        <taxon>Pterygota</taxon>
        <taxon>Neoptera</taxon>
        <taxon>Polyneoptera</taxon>
        <taxon>Dictyoptera</taxon>
        <taxon>Blattodea</taxon>
        <taxon>Blattoidea</taxon>
        <taxon>Termitoidae</taxon>
        <taxon>Kalotermitidae</taxon>
        <taxon>Cryptotermitinae</taxon>
        <taxon>Cryptotermes</taxon>
    </lineage>
</organism>
<evidence type="ECO:0000313" key="3">
    <source>
        <dbReference type="EMBL" id="PNF35481.1"/>
    </source>
</evidence>
<protein>
    <recommendedName>
        <fullName evidence="2">PDZ domain-containing protein</fullName>
    </recommendedName>
</protein>
<dbReference type="InterPro" id="IPR036034">
    <property type="entry name" value="PDZ_sf"/>
</dbReference>
<dbReference type="SUPFAM" id="SSF50156">
    <property type="entry name" value="PDZ domain-like"/>
    <property type="match status" value="2"/>
</dbReference>
<gene>
    <name evidence="3" type="ORF">B7P43_G04110</name>
</gene>
<evidence type="ECO:0000256" key="1">
    <source>
        <dbReference type="SAM" id="MobiDB-lite"/>
    </source>
</evidence>
<evidence type="ECO:0000313" key="4">
    <source>
        <dbReference type="Proteomes" id="UP000235965"/>
    </source>
</evidence>
<feature type="region of interest" description="Disordered" evidence="1">
    <location>
        <begin position="131"/>
        <end position="213"/>
    </location>
</feature>
<feature type="compositionally biased region" description="Pro residues" evidence="1">
    <location>
        <begin position="150"/>
        <end position="166"/>
    </location>
</feature>
<dbReference type="AlphaFoldDB" id="A0A2J7R3R1"/>
<dbReference type="PANTHER" id="PTHR11324">
    <property type="entry name" value="IL16-RELATED"/>
    <property type="match status" value="1"/>
</dbReference>
<dbReference type="Proteomes" id="UP000235965">
    <property type="component" value="Unassembled WGS sequence"/>
</dbReference>
<feature type="compositionally biased region" description="Pro residues" evidence="1">
    <location>
        <begin position="532"/>
        <end position="546"/>
    </location>
</feature>
<feature type="compositionally biased region" description="Low complexity" evidence="1">
    <location>
        <begin position="407"/>
        <end position="416"/>
    </location>
</feature>
<accession>A0A2J7R3R1</accession>
<feature type="compositionally biased region" description="Polar residues" evidence="1">
    <location>
        <begin position="285"/>
        <end position="309"/>
    </location>
</feature>
<feature type="region of interest" description="Disordered" evidence="1">
    <location>
        <begin position="568"/>
        <end position="589"/>
    </location>
</feature>
<dbReference type="InterPro" id="IPR001478">
    <property type="entry name" value="PDZ"/>
</dbReference>
<feature type="region of interest" description="Disordered" evidence="1">
    <location>
        <begin position="11"/>
        <end position="67"/>
    </location>
</feature>
<dbReference type="EMBL" id="NEVH01007818">
    <property type="protein sequence ID" value="PNF35481.1"/>
    <property type="molecule type" value="Genomic_DNA"/>
</dbReference>
<dbReference type="PANTHER" id="PTHR11324:SF16">
    <property type="entry name" value="PDZ DOMAIN-CONTAINING PROTEIN 2"/>
    <property type="match status" value="1"/>
</dbReference>
<comment type="caution">
    <text evidence="3">The sequence shown here is derived from an EMBL/GenBank/DDBJ whole genome shotgun (WGS) entry which is preliminary data.</text>
</comment>
<dbReference type="Pfam" id="PF00595">
    <property type="entry name" value="PDZ"/>
    <property type="match status" value="2"/>
</dbReference>